<dbReference type="RefSeq" id="XP_022466138.1">
    <property type="nucleotide sequence ID" value="XM_022609776.1"/>
</dbReference>
<dbReference type="KEGG" id="kng:KNAG_0I01020"/>
<evidence type="ECO:0000313" key="2">
    <source>
        <dbReference type="EMBL" id="CCK71893.1"/>
    </source>
</evidence>
<dbReference type="eggNOG" id="ENOG502QTK4">
    <property type="taxonomic scope" value="Eukaryota"/>
</dbReference>
<organism evidence="2 3">
    <name type="scientific">Huiozyma naganishii (strain ATCC MYA-139 / BCRC 22969 / CBS 8797 / KCTC 17520 / NBRC 10181 / NCYC 3082 / Yp74L-3)</name>
    <name type="common">Yeast</name>
    <name type="synonym">Kazachstania naganishii</name>
    <dbReference type="NCBI Taxonomy" id="1071383"/>
    <lineage>
        <taxon>Eukaryota</taxon>
        <taxon>Fungi</taxon>
        <taxon>Dikarya</taxon>
        <taxon>Ascomycota</taxon>
        <taxon>Saccharomycotina</taxon>
        <taxon>Saccharomycetes</taxon>
        <taxon>Saccharomycetales</taxon>
        <taxon>Saccharomycetaceae</taxon>
        <taxon>Huiozyma</taxon>
    </lineage>
</organism>
<evidence type="ECO:0000313" key="3">
    <source>
        <dbReference type="Proteomes" id="UP000006310"/>
    </source>
</evidence>
<dbReference type="HOGENOM" id="CLU_020929_1_0_1"/>
<name>J7RQ46_HUIN7</name>
<dbReference type="GO" id="GO:0031625">
    <property type="term" value="F:ubiquitin protein ligase binding"/>
    <property type="evidence" value="ECO:0007669"/>
    <property type="project" value="EnsemblFungi"/>
</dbReference>
<accession>J7RQ46</accession>
<dbReference type="GO" id="GO:0019005">
    <property type="term" value="C:SCF ubiquitin ligase complex"/>
    <property type="evidence" value="ECO:0007669"/>
    <property type="project" value="EnsemblFungi"/>
</dbReference>
<feature type="domain" description="F-box" evidence="1">
    <location>
        <begin position="1"/>
        <end position="44"/>
    </location>
</feature>
<proteinExistence type="predicted"/>
<dbReference type="GeneID" id="34527636"/>
<sequence>MLDKLPREVIDRVAKYLGQEDKISLTYVSKEVRLGAVPRLYKNLFLNERYYMPSDYDRSLGTRTWSVLKFTYNDMQLFTSTYKFKCLIRTLKENNTTLCPLINAVHCTWHLERQEMMEFIDVVNKYASNLTVFENFIRDDISRKLVPNAAKMQSLTITPRTVLPQKAQEEAIYYDGWLWRLSHYNLDSIRRLTVHINVLNFFTTDDEPLRLEYLCLNLRKDTFAGLDIDPNLRPRYFDIFDRHMLKQLSLVSWYDTEDADINMYDVWQLGDFFYFPNVEDCSLVSLYPNVTFLKDSGLNWRNMKRLKVDYICEHTVAREVLEFMAICHCSQTLEYLELRCLELGEPLLSYSDQEDAGFRLAISCQCDGCQRTLTDIIRKKYLRTADSFKIRDFHDVESRNFVMQMFKLFPILPHSQDFDCSPAIGYVSKPIAEHVTNVNKLLHHEEGSEYYVTEADIIALYHMYVHSLRKPFDYLLSKFPKLRYLALNDVPTAVVKVDQQQTCNIPIFYSEGYKSNQVYELVNDESLFH</sequence>
<dbReference type="InterPro" id="IPR001810">
    <property type="entry name" value="F-box_dom"/>
</dbReference>
<dbReference type="OMA" id="DEHQRCN"/>
<evidence type="ECO:0000259" key="1">
    <source>
        <dbReference type="PROSITE" id="PS50181"/>
    </source>
</evidence>
<reference evidence="2 3" key="1">
    <citation type="journal article" date="2011" name="Proc. Natl. Acad. Sci. U.S.A.">
        <title>Evolutionary erosion of yeast sex chromosomes by mating-type switching accidents.</title>
        <authorList>
            <person name="Gordon J.L."/>
            <person name="Armisen D."/>
            <person name="Proux-Wera E."/>
            <person name="Oheigeartaigh S.S."/>
            <person name="Byrne K.P."/>
            <person name="Wolfe K.H."/>
        </authorList>
    </citation>
    <scope>NUCLEOTIDE SEQUENCE [LARGE SCALE GENOMIC DNA]</scope>
    <source>
        <strain evidence="3">ATCC MYA-139 / BCRC 22969 / CBS 8797 / CCRC 22969 / KCTC 17520 / NBRC 10181 / NCYC 3082</strain>
    </source>
</reference>
<gene>
    <name evidence="2" type="primary">KNAG0I01020</name>
    <name evidence="2" type="ordered locus">KNAG_0I01020</name>
</gene>
<dbReference type="AlphaFoldDB" id="J7RQ46"/>
<dbReference type="Proteomes" id="UP000006310">
    <property type="component" value="Chromosome 9"/>
</dbReference>
<dbReference type="EMBL" id="HE978322">
    <property type="protein sequence ID" value="CCK71893.1"/>
    <property type="molecule type" value="Genomic_DNA"/>
</dbReference>
<protein>
    <recommendedName>
        <fullName evidence="1">F-box domain-containing protein</fullName>
    </recommendedName>
</protein>
<dbReference type="PROSITE" id="PS50181">
    <property type="entry name" value="FBOX"/>
    <property type="match status" value="1"/>
</dbReference>
<keyword evidence="3" id="KW-1185">Reference proteome</keyword>
<dbReference type="OrthoDB" id="4060589at2759"/>
<dbReference type="GO" id="GO:0031146">
    <property type="term" value="P:SCF-dependent proteasomal ubiquitin-dependent protein catabolic process"/>
    <property type="evidence" value="ECO:0007669"/>
    <property type="project" value="EnsemblFungi"/>
</dbReference>
<reference evidence="3" key="2">
    <citation type="submission" date="2012-08" db="EMBL/GenBank/DDBJ databases">
        <title>Genome sequence of Kazachstania naganishii.</title>
        <authorList>
            <person name="Gordon J.L."/>
            <person name="Armisen D."/>
            <person name="Proux-Wera E."/>
            <person name="OhEigeartaigh S.S."/>
            <person name="Byrne K.P."/>
            <person name="Wolfe K.H."/>
        </authorList>
    </citation>
    <scope>NUCLEOTIDE SEQUENCE [LARGE SCALE GENOMIC DNA]</scope>
    <source>
        <strain evidence="3">ATCC MYA-139 / BCRC 22969 / CBS 8797 / CCRC 22969 / KCTC 17520 / NBRC 10181 / NCYC 3082</strain>
    </source>
</reference>